<dbReference type="Pfam" id="PF03992">
    <property type="entry name" value="ABM"/>
    <property type="match status" value="1"/>
</dbReference>
<sequence>MANRTVSVLARITARPDKIEELKSLLLGLVAETRKENGCINYHLLHNNADPCDFTFVEEWASDSDIDSHFTTVHVQHAFSKAASLLAKEPDIQRFSIIG</sequence>
<dbReference type="RefSeq" id="WP_090828424.1">
    <property type="nucleotide sequence ID" value="NZ_FOBH01000004.1"/>
</dbReference>
<dbReference type="OrthoDB" id="9812192at2"/>
<protein>
    <submittedName>
        <fullName evidence="2">Quinol monooxygenase YgiN</fullName>
    </submittedName>
</protein>
<gene>
    <name evidence="2" type="ORF">SAMN05216387_104209</name>
</gene>
<reference evidence="2 3" key="1">
    <citation type="submission" date="2016-10" db="EMBL/GenBank/DDBJ databases">
        <authorList>
            <person name="de Groot N.N."/>
        </authorList>
    </citation>
    <scope>NUCLEOTIDE SEQUENCE [LARGE SCALE GENOMIC DNA]</scope>
    <source>
        <strain evidence="2 3">Nv1</strain>
    </source>
</reference>
<keyword evidence="3" id="KW-1185">Reference proteome</keyword>
<evidence type="ECO:0000313" key="2">
    <source>
        <dbReference type="EMBL" id="SEL04302.1"/>
    </source>
</evidence>
<organism evidence="2 3">
    <name type="scientific">Nitrosovibrio tenuis</name>
    <dbReference type="NCBI Taxonomy" id="1233"/>
    <lineage>
        <taxon>Bacteria</taxon>
        <taxon>Pseudomonadati</taxon>
        <taxon>Pseudomonadota</taxon>
        <taxon>Betaproteobacteria</taxon>
        <taxon>Nitrosomonadales</taxon>
        <taxon>Nitrosomonadaceae</taxon>
        <taxon>Nitrosovibrio</taxon>
    </lineage>
</organism>
<dbReference type="Gene3D" id="3.30.70.100">
    <property type="match status" value="1"/>
</dbReference>
<evidence type="ECO:0000259" key="1">
    <source>
        <dbReference type="PROSITE" id="PS51725"/>
    </source>
</evidence>
<feature type="domain" description="ABM" evidence="1">
    <location>
        <begin position="6"/>
        <end position="95"/>
    </location>
</feature>
<dbReference type="PANTHER" id="PTHR33336">
    <property type="entry name" value="QUINOL MONOOXYGENASE YGIN-RELATED"/>
    <property type="match status" value="1"/>
</dbReference>
<dbReference type="PROSITE" id="PS51725">
    <property type="entry name" value="ABM"/>
    <property type="match status" value="1"/>
</dbReference>
<keyword evidence="2" id="KW-0560">Oxidoreductase</keyword>
<dbReference type="InterPro" id="IPR011008">
    <property type="entry name" value="Dimeric_a/b-barrel"/>
</dbReference>
<dbReference type="InterPro" id="IPR050744">
    <property type="entry name" value="AI-2_Isomerase_LsrG"/>
</dbReference>
<dbReference type="PANTHER" id="PTHR33336:SF15">
    <property type="entry name" value="ABM DOMAIN-CONTAINING PROTEIN"/>
    <property type="match status" value="1"/>
</dbReference>
<dbReference type="SUPFAM" id="SSF54909">
    <property type="entry name" value="Dimeric alpha+beta barrel"/>
    <property type="match status" value="1"/>
</dbReference>
<dbReference type="GO" id="GO:0004497">
    <property type="term" value="F:monooxygenase activity"/>
    <property type="evidence" value="ECO:0007669"/>
    <property type="project" value="UniProtKB-KW"/>
</dbReference>
<dbReference type="AlphaFoldDB" id="A0A1H7LZK2"/>
<dbReference type="Proteomes" id="UP000198620">
    <property type="component" value="Unassembled WGS sequence"/>
</dbReference>
<accession>A0A1H7LZK2</accession>
<proteinExistence type="predicted"/>
<dbReference type="InterPro" id="IPR007138">
    <property type="entry name" value="ABM_dom"/>
</dbReference>
<name>A0A1H7LZK2_9PROT</name>
<keyword evidence="2" id="KW-0503">Monooxygenase</keyword>
<dbReference type="STRING" id="1233.SAMN05216387_104209"/>
<dbReference type="EMBL" id="FOBH01000004">
    <property type="protein sequence ID" value="SEL04302.1"/>
    <property type="molecule type" value="Genomic_DNA"/>
</dbReference>
<evidence type="ECO:0000313" key="3">
    <source>
        <dbReference type="Proteomes" id="UP000198620"/>
    </source>
</evidence>